<dbReference type="SUPFAM" id="SSF54909">
    <property type="entry name" value="Dimeric alpha+beta barrel"/>
    <property type="match status" value="1"/>
</dbReference>
<dbReference type="EMBL" id="BSNN01000002">
    <property type="protein sequence ID" value="GLQ34467.1"/>
    <property type="molecule type" value="Genomic_DNA"/>
</dbReference>
<organism evidence="2 3">
    <name type="scientific">Amylibacter marinus</name>
    <dbReference type="NCBI Taxonomy" id="1475483"/>
    <lineage>
        <taxon>Bacteria</taxon>
        <taxon>Pseudomonadati</taxon>
        <taxon>Pseudomonadota</taxon>
        <taxon>Alphaproteobacteria</taxon>
        <taxon>Rhodobacterales</taxon>
        <taxon>Paracoccaceae</taxon>
        <taxon>Amylibacter</taxon>
    </lineage>
</organism>
<evidence type="ECO:0000313" key="2">
    <source>
        <dbReference type="EMBL" id="GLQ34467.1"/>
    </source>
</evidence>
<protein>
    <recommendedName>
        <fullName evidence="1">ABM domain-containing protein</fullName>
    </recommendedName>
</protein>
<keyword evidence="3" id="KW-1185">Reference proteome</keyword>
<evidence type="ECO:0000259" key="1">
    <source>
        <dbReference type="Pfam" id="PF03992"/>
    </source>
</evidence>
<gene>
    <name evidence="2" type="ORF">GCM10007939_07500</name>
</gene>
<dbReference type="InterPro" id="IPR007138">
    <property type="entry name" value="ABM_dom"/>
</dbReference>
<dbReference type="Pfam" id="PF03992">
    <property type="entry name" value="ABM"/>
    <property type="match status" value="1"/>
</dbReference>
<dbReference type="RefSeq" id="WP_284376242.1">
    <property type="nucleotide sequence ID" value="NZ_BSNN01000002.1"/>
</dbReference>
<feature type="domain" description="ABM" evidence="1">
    <location>
        <begin position="4"/>
        <end position="72"/>
    </location>
</feature>
<evidence type="ECO:0000313" key="3">
    <source>
        <dbReference type="Proteomes" id="UP001156694"/>
    </source>
</evidence>
<proteinExistence type="predicted"/>
<sequence>MSVIRVTGHIDVPSDRLSAVQEAMAEHISLTHEEEGCLFFSITPCPDVAGRFLVSEAFKSQEDFDQHQIRTHKSHWGKVTSGIARNFTIQEDGKGGDN</sequence>
<name>A0ABQ5VSR2_9RHOB</name>
<comment type="caution">
    <text evidence="2">The sequence shown here is derived from an EMBL/GenBank/DDBJ whole genome shotgun (WGS) entry which is preliminary data.</text>
</comment>
<reference evidence="3" key="1">
    <citation type="journal article" date="2019" name="Int. J. Syst. Evol. Microbiol.">
        <title>The Global Catalogue of Microorganisms (GCM) 10K type strain sequencing project: providing services to taxonomists for standard genome sequencing and annotation.</title>
        <authorList>
            <consortium name="The Broad Institute Genomics Platform"/>
            <consortium name="The Broad Institute Genome Sequencing Center for Infectious Disease"/>
            <person name="Wu L."/>
            <person name="Ma J."/>
        </authorList>
    </citation>
    <scope>NUCLEOTIDE SEQUENCE [LARGE SCALE GENOMIC DNA]</scope>
    <source>
        <strain evidence="3">NBRC 110140</strain>
    </source>
</reference>
<dbReference type="Gene3D" id="3.30.70.100">
    <property type="match status" value="1"/>
</dbReference>
<dbReference type="InterPro" id="IPR011008">
    <property type="entry name" value="Dimeric_a/b-barrel"/>
</dbReference>
<dbReference type="Proteomes" id="UP001156694">
    <property type="component" value="Unassembled WGS sequence"/>
</dbReference>
<accession>A0ABQ5VSR2</accession>